<proteinExistence type="predicted"/>
<name>A0A0B7A837_9EUPU</name>
<reference evidence="1" key="1">
    <citation type="submission" date="2014-12" db="EMBL/GenBank/DDBJ databases">
        <title>Insight into the proteome of Arion vulgaris.</title>
        <authorList>
            <person name="Aradska J."/>
            <person name="Bulat T."/>
            <person name="Smidak R."/>
            <person name="Sarate P."/>
            <person name="Gangsoo J."/>
            <person name="Sialana F."/>
            <person name="Bilban M."/>
            <person name="Lubec G."/>
        </authorList>
    </citation>
    <scope>NUCLEOTIDE SEQUENCE</scope>
    <source>
        <tissue evidence="1">Skin</tissue>
    </source>
</reference>
<sequence length="73" mass="8265">MLRTAYTKELHMSIIFRVCYNFRMDNPKHAYNKAIGMVIVKVFPFPPMLPLSLPPSPVRLPPPVPPLPGVKPP</sequence>
<protein>
    <submittedName>
        <fullName evidence="1">Uncharacterized protein</fullName>
    </submittedName>
</protein>
<evidence type="ECO:0000313" key="1">
    <source>
        <dbReference type="EMBL" id="CEK76827.1"/>
    </source>
</evidence>
<accession>A0A0B7A837</accession>
<organism evidence="1">
    <name type="scientific">Arion vulgaris</name>
    <dbReference type="NCBI Taxonomy" id="1028688"/>
    <lineage>
        <taxon>Eukaryota</taxon>
        <taxon>Metazoa</taxon>
        <taxon>Spiralia</taxon>
        <taxon>Lophotrochozoa</taxon>
        <taxon>Mollusca</taxon>
        <taxon>Gastropoda</taxon>
        <taxon>Heterobranchia</taxon>
        <taxon>Euthyneura</taxon>
        <taxon>Panpulmonata</taxon>
        <taxon>Eupulmonata</taxon>
        <taxon>Stylommatophora</taxon>
        <taxon>Helicina</taxon>
        <taxon>Arionoidea</taxon>
        <taxon>Arionidae</taxon>
        <taxon>Arion</taxon>
    </lineage>
</organism>
<dbReference type="EMBL" id="HACG01029962">
    <property type="protein sequence ID" value="CEK76827.1"/>
    <property type="molecule type" value="Transcribed_RNA"/>
</dbReference>
<gene>
    <name evidence="1" type="primary">ORF101694</name>
</gene>
<dbReference type="AlphaFoldDB" id="A0A0B7A837"/>